<dbReference type="AlphaFoldDB" id="A0A3E5HL28"/>
<gene>
    <name evidence="1" type="ORF">DW206_25090</name>
</gene>
<dbReference type="EMBL" id="QRJR01000045">
    <property type="protein sequence ID" value="RHH39025.1"/>
    <property type="molecule type" value="Genomic_DNA"/>
</dbReference>
<dbReference type="Proteomes" id="UP000283329">
    <property type="component" value="Unassembled WGS sequence"/>
</dbReference>
<reference evidence="1 2" key="1">
    <citation type="submission" date="2018-08" db="EMBL/GenBank/DDBJ databases">
        <title>A genome reference for cultivated species of the human gut microbiota.</title>
        <authorList>
            <person name="Zou Y."/>
            <person name="Xue W."/>
            <person name="Luo G."/>
        </authorList>
    </citation>
    <scope>NUCLEOTIDE SEQUENCE [LARGE SCALE GENOMIC DNA]</scope>
    <source>
        <strain evidence="1 2">AM17-48</strain>
    </source>
</reference>
<evidence type="ECO:0000313" key="2">
    <source>
        <dbReference type="Proteomes" id="UP000283329"/>
    </source>
</evidence>
<evidence type="ECO:0000313" key="1">
    <source>
        <dbReference type="EMBL" id="RHH39025.1"/>
    </source>
</evidence>
<accession>A0A3E5HL28</accession>
<proteinExistence type="predicted"/>
<organism evidence="1 2">
    <name type="scientific">Bacteroides ovatus</name>
    <dbReference type="NCBI Taxonomy" id="28116"/>
    <lineage>
        <taxon>Bacteria</taxon>
        <taxon>Pseudomonadati</taxon>
        <taxon>Bacteroidota</taxon>
        <taxon>Bacteroidia</taxon>
        <taxon>Bacteroidales</taxon>
        <taxon>Bacteroidaceae</taxon>
        <taxon>Bacteroides</taxon>
    </lineage>
</organism>
<protein>
    <submittedName>
        <fullName evidence="1">Uncharacterized protein</fullName>
    </submittedName>
</protein>
<name>A0A3E5HL28_BACOV</name>
<sequence>MILILHINDSKPVFQRCQASALYSLDYVSGIYIQYGDYISTPHWIYRSTGKRKETESIESTPPPYLKSLSVGDIVIRFWLLSSSIKEFVNNTKTTETRL</sequence>
<comment type="caution">
    <text evidence="1">The sequence shown here is derived from an EMBL/GenBank/DDBJ whole genome shotgun (WGS) entry which is preliminary data.</text>
</comment>